<dbReference type="CDD" id="cd00065">
    <property type="entry name" value="FYVE_like_SF"/>
    <property type="match status" value="1"/>
</dbReference>
<keyword evidence="10" id="KW-0863">Zinc-finger</keyword>
<keyword evidence="5" id="KW-0597">Phosphoprotein</keyword>
<feature type="compositionally biased region" description="Low complexity" evidence="11">
    <location>
        <begin position="558"/>
        <end position="568"/>
    </location>
</feature>
<accession>A0ABZ1CPW2</accession>
<feature type="compositionally biased region" description="Low complexity" evidence="11">
    <location>
        <begin position="145"/>
        <end position="156"/>
    </location>
</feature>
<feature type="region of interest" description="Disordered" evidence="11">
    <location>
        <begin position="128"/>
        <end position="184"/>
    </location>
</feature>
<feature type="compositionally biased region" description="Pro residues" evidence="11">
    <location>
        <begin position="620"/>
        <end position="635"/>
    </location>
</feature>
<keyword evidence="14" id="KW-1185">Reference proteome</keyword>
<dbReference type="Pfam" id="PF10497">
    <property type="entry name" value="zf-4CXXC_R1"/>
    <property type="match status" value="1"/>
</dbReference>
<dbReference type="GeneID" id="87952714"/>
<evidence type="ECO:0000256" key="9">
    <source>
        <dbReference type="ARBA" id="ARBA00023242"/>
    </source>
</evidence>
<feature type="region of interest" description="Disordered" evidence="11">
    <location>
        <begin position="1"/>
        <end position="107"/>
    </location>
</feature>
<evidence type="ECO:0000256" key="3">
    <source>
        <dbReference type="ARBA" id="ARBA00022490"/>
    </source>
</evidence>
<dbReference type="InterPro" id="IPR001841">
    <property type="entry name" value="Znf_RING"/>
</dbReference>
<evidence type="ECO:0000256" key="1">
    <source>
        <dbReference type="ARBA" id="ARBA00004123"/>
    </source>
</evidence>
<protein>
    <recommendedName>
        <fullName evidence="12">RING-type domain-containing protein</fullName>
    </recommendedName>
</protein>
<dbReference type="InterPro" id="IPR040221">
    <property type="entry name" value="CDCA7/CDA7L"/>
</dbReference>
<evidence type="ECO:0000256" key="4">
    <source>
        <dbReference type="ARBA" id="ARBA00022499"/>
    </source>
</evidence>
<keyword evidence="3" id="KW-0963">Cytoplasm</keyword>
<dbReference type="EMBL" id="CP141881">
    <property type="protein sequence ID" value="WRT63660.1"/>
    <property type="molecule type" value="Genomic_DNA"/>
</dbReference>
<keyword evidence="10" id="KW-0479">Metal-binding</keyword>
<dbReference type="InterPro" id="IPR018866">
    <property type="entry name" value="Znf-4CXXC_R1"/>
</dbReference>
<keyword evidence="7" id="KW-0805">Transcription regulation</keyword>
<evidence type="ECO:0000313" key="13">
    <source>
        <dbReference type="EMBL" id="WRT63660.1"/>
    </source>
</evidence>
<comment type="subcellular location">
    <subcellularLocation>
        <location evidence="2">Cytoplasm</location>
    </subcellularLocation>
    <subcellularLocation>
        <location evidence="1">Nucleus</location>
    </subcellularLocation>
</comment>
<dbReference type="Proteomes" id="UP001329825">
    <property type="component" value="Chromosome 1"/>
</dbReference>
<feature type="compositionally biased region" description="Basic and acidic residues" evidence="11">
    <location>
        <begin position="45"/>
        <end position="56"/>
    </location>
</feature>
<feature type="compositionally biased region" description="Polar residues" evidence="11">
    <location>
        <begin position="584"/>
        <end position="618"/>
    </location>
</feature>
<feature type="region of interest" description="Disordered" evidence="11">
    <location>
        <begin position="465"/>
        <end position="502"/>
    </location>
</feature>
<feature type="compositionally biased region" description="Pro residues" evidence="11">
    <location>
        <begin position="569"/>
        <end position="581"/>
    </location>
</feature>
<dbReference type="PANTHER" id="PTHR31169">
    <property type="entry name" value="OS05G0300700 PROTEIN"/>
    <property type="match status" value="1"/>
</dbReference>
<evidence type="ECO:0000256" key="11">
    <source>
        <dbReference type="SAM" id="MobiDB-lite"/>
    </source>
</evidence>
<feature type="domain" description="RING-type" evidence="12">
    <location>
        <begin position="300"/>
        <end position="351"/>
    </location>
</feature>
<keyword evidence="8" id="KW-0804">Transcription</keyword>
<dbReference type="PANTHER" id="PTHR31169:SF8">
    <property type="entry name" value="ZINC-FINGER DOMAIN OF MONOAMINE-OXIDASE A REPRESSOR R1 PROTEIN"/>
    <property type="match status" value="1"/>
</dbReference>
<feature type="compositionally biased region" description="Polar residues" evidence="11">
    <location>
        <begin position="952"/>
        <end position="978"/>
    </location>
</feature>
<feature type="region of interest" description="Disordered" evidence="11">
    <location>
        <begin position="530"/>
        <end position="735"/>
    </location>
</feature>
<evidence type="ECO:0000256" key="6">
    <source>
        <dbReference type="ARBA" id="ARBA00022843"/>
    </source>
</evidence>
<proteinExistence type="predicted"/>
<evidence type="ECO:0000256" key="5">
    <source>
        <dbReference type="ARBA" id="ARBA00022553"/>
    </source>
</evidence>
<dbReference type="RefSeq" id="XP_062788400.1">
    <property type="nucleotide sequence ID" value="XM_062932349.1"/>
</dbReference>
<evidence type="ECO:0000256" key="2">
    <source>
        <dbReference type="ARBA" id="ARBA00004496"/>
    </source>
</evidence>
<feature type="region of interest" description="Disordered" evidence="11">
    <location>
        <begin position="923"/>
        <end position="1005"/>
    </location>
</feature>
<keyword evidence="9" id="KW-0539">Nucleus</keyword>
<name>A0ABZ1CPW2_9TREE</name>
<feature type="compositionally biased region" description="Polar residues" evidence="11">
    <location>
        <begin position="675"/>
        <end position="695"/>
    </location>
</feature>
<keyword evidence="10" id="KW-0862">Zinc</keyword>
<keyword evidence="6" id="KW-0832">Ubl conjugation</keyword>
<evidence type="ECO:0000313" key="14">
    <source>
        <dbReference type="Proteomes" id="UP001329825"/>
    </source>
</evidence>
<reference evidence="13 14" key="1">
    <citation type="submission" date="2024-01" db="EMBL/GenBank/DDBJ databases">
        <title>Comparative genomics of Cryptococcus and Kwoniella reveals pathogenesis evolution and contrasting modes of karyotype evolution via chromosome fusion or intercentromeric recombination.</title>
        <authorList>
            <person name="Coelho M.A."/>
            <person name="David-Palma M."/>
            <person name="Shea T."/>
            <person name="Bowers K."/>
            <person name="McGinley-Smith S."/>
            <person name="Mohammad A.W."/>
            <person name="Gnirke A."/>
            <person name="Yurkov A.M."/>
            <person name="Nowrousian M."/>
            <person name="Sun S."/>
            <person name="Cuomo C.A."/>
            <person name="Heitman J."/>
        </authorList>
    </citation>
    <scope>NUCLEOTIDE SEQUENCE [LARGE SCALE GENOMIC DNA]</scope>
    <source>
        <strain evidence="13">CBS 11374</strain>
    </source>
</reference>
<evidence type="ECO:0000259" key="12">
    <source>
        <dbReference type="PROSITE" id="PS50089"/>
    </source>
</evidence>
<feature type="compositionally biased region" description="Polar residues" evidence="11">
    <location>
        <begin position="16"/>
        <end position="43"/>
    </location>
</feature>
<keyword evidence="4" id="KW-1017">Isopeptide bond</keyword>
<gene>
    <name evidence="13" type="ORF">IL334_000583</name>
</gene>
<evidence type="ECO:0000256" key="7">
    <source>
        <dbReference type="ARBA" id="ARBA00023015"/>
    </source>
</evidence>
<sequence>MNSNNASALISEEFPQASSSRHPSPTTISVPVQDLINGSSLSPLSDRKGKGKERMVNIDLDLEPDFKRTEGGHEEDSYNSISEDERNSTVGSDTEGEDEENYEAERQRRIRENQVILAGLGIEPSASFQAGSGSGSGLINATGGSSTSKTRNRNSSPTPGRKRKNGSDIPILDRSGHIISLPPEGKTHTMACIEMPSDRKLKKRISDGEYIDCSKWSQGEWRRWKYGFGKGGDIPPDEDEFIGGVGKDFRWRRWRGLEKELRSEMRRRGELVEMDARPTQQVITVPEGVSAYSLLPGEPCHQCRRKSDKPKMKCRNVNPICRATFCETCCKRYSYFDFDEESRSFICPLCKDICNCSNCIRKKNLAHLLGDSKGKIKRQSIKYSMGAEAEGEMTVQAWLEKAVKDVSRAPFDLIRIVDQDKDVISPDLPPEEEEDIGDKIIVHKPRKMRAKKMKLGDKVEKETVEKLGEEKPKAKRGRKKRILDENGGSKVDQFDGNKGTMKSNNLGNLIIKLKIPKLSEKRLDVIPPERERLKEVDSDGDTVGDWSSHNGEGEQVDDSSSALSSLPSDSPPIPARFPFPPRSVFSQIPDTNEYLSTLPSTLQDQTQSQPVLVESTNDIPPLPSQPMQFTPPPPLLVDANTIRSSPDISGDEHAHPKKRKRPPPKANIVRAPRHSSFSTKSDPPTIVNANGNPNRTHPAAESKHLAIPTNDNQKSERDSEHTIQMQGPIDPPVPRFSIPLENSDSRMEMGMDNRLGIGPPALPNFIPPPLLSIQHTQPHQYLNGLEQNRPFSYWAPRATLMRGEMDTLYNSSIHQDQRPEYQRQQFQYQNHQQIASNATPSSSYPTIPLPADYSSYSYNPTLPSMTMHSDATTFAPRYSESPNVGIMGGNNGPPPYSHSPIRRPLVLSPNTERQYLVIDRSPHFHPAPIPHSDQPFDRTTSIVDRPSRPTADLTSNFNMNANPNSSSVINGKSESTVQDTERTKWNGKSLSKTKSKPNSKSKTDGFDTFDLLSLAAVEARQNPNLGYNLDANNNVNDV</sequence>
<organism evidence="13 14">
    <name type="scientific">Kwoniella shivajii</name>
    <dbReference type="NCBI Taxonomy" id="564305"/>
    <lineage>
        <taxon>Eukaryota</taxon>
        <taxon>Fungi</taxon>
        <taxon>Dikarya</taxon>
        <taxon>Basidiomycota</taxon>
        <taxon>Agaricomycotina</taxon>
        <taxon>Tremellomycetes</taxon>
        <taxon>Tremellales</taxon>
        <taxon>Cryptococcaceae</taxon>
        <taxon>Kwoniella</taxon>
    </lineage>
</organism>
<evidence type="ECO:0000256" key="8">
    <source>
        <dbReference type="ARBA" id="ARBA00023163"/>
    </source>
</evidence>
<evidence type="ECO:0000256" key="10">
    <source>
        <dbReference type="PROSITE-ProRule" id="PRU00175"/>
    </source>
</evidence>
<feature type="compositionally biased region" description="Basic and acidic residues" evidence="11">
    <location>
        <begin position="64"/>
        <end position="76"/>
    </location>
</feature>
<dbReference type="PROSITE" id="PS50089">
    <property type="entry name" value="ZF_RING_2"/>
    <property type="match status" value="1"/>
</dbReference>